<name>A0ABM3B054_GOSHI</name>
<dbReference type="RefSeq" id="XP_040960409.1">
    <property type="nucleotide sequence ID" value="XM_041104475.1"/>
</dbReference>
<accession>A0ABM3B054</accession>
<dbReference type="SUPFAM" id="SSF52058">
    <property type="entry name" value="L domain-like"/>
    <property type="match status" value="1"/>
</dbReference>
<reference evidence="3" key="2">
    <citation type="submission" date="2025-08" db="UniProtKB">
        <authorList>
            <consortium name="RefSeq"/>
        </authorList>
    </citation>
    <scope>IDENTIFICATION</scope>
</reference>
<feature type="domain" description="R13L1/DRL21-like LRR repeat region" evidence="1">
    <location>
        <begin position="2"/>
        <end position="118"/>
    </location>
</feature>
<gene>
    <name evidence="3" type="primary">LOC121223304</name>
</gene>
<evidence type="ECO:0000313" key="2">
    <source>
        <dbReference type="Proteomes" id="UP000818029"/>
    </source>
</evidence>
<dbReference type="Proteomes" id="UP000818029">
    <property type="component" value="Chromosome D11"/>
</dbReference>
<dbReference type="GeneID" id="121223304"/>
<dbReference type="Pfam" id="PF25019">
    <property type="entry name" value="LRR_R13L1-DRL21"/>
    <property type="match status" value="1"/>
</dbReference>
<sequence length="397" mass="45544">MHGDFRLSGLENVNGEDAGEAKLNEKRGIRRLVLHWSEKLEKASRNKEVEEWVLDTLRPPKQLEQLFIENYGGAKSSTWIADSSFKNMLSLELRNCKNCKSLPSIGRLLWLKDLSISGLDQVHKIGAELFGENQSNAFASLESLCFDNMLNWEKWNLCEDDQQVSRFPSLRKLSIKRCPLLLGRLPTILQSLQTLEIYEWCEELVDEGPLSVQKVTSLKGVFVSNISNFNISAERIMLRFANFETFCISGWKELGSLSQIGLRLVGHRFIEIVSCPQLVSLETEEERLQLDKIPGVESLFIRDCERLNRLLEALHAFPLITRIQLQNCRGLVCFAESNFPPALKELWIEYCVNLQYLVDEKENNNKRMCSNTCLLEHLEISNCPSLIWLSSRSDICT</sequence>
<reference evidence="2" key="1">
    <citation type="journal article" date="2020" name="Nat. Genet.">
        <title>Genomic diversifications of five Gossypium allopolyploid species and their impact on cotton improvement.</title>
        <authorList>
            <person name="Chen Z.J."/>
            <person name="Sreedasyam A."/>
            <person name="Ando A."/>
            <person name="Song Q."/>
            <person name="De Santiago L.M."/>
            <person name="Hulse-Kemp A.M."/>
            <person name="Ding M."/>
            <person name="Ye W."/>
            <person name="Kirkbride R.C."/>
            <person name="Jenkins J."/>
            <person name="Plott C."/>
            <person name="Lovell J."/>
            <person name="Lin Y.M."/>
            <person name="Vaughn R."/>
            <person name="Liu B."/>
            <person name="Simpson S."/>
            <person name="Scheffler B.E."/>
            <person name="Wen L."/>
            <person name="Saski C.A."/>
            <person name="Grover C.E."/>
            <person name="Hu G."/>
            <person name="Conover J.L."/>
            <person name="Carlson J.W."/>
            <person name="Shu S."/>
            <person name="Boston L.B."/>
            <person name="Williams M."/>
            <person name="Peterson D.G."/>
            <person name="McGee K."/>
            <person name="Jones D.C."/>
            <person name="Wendel J.F."/>
            <person name="Stelly D.M."/>
            <person name="Grimwood J."/>
            <person name="Schmutz J."/>
        </authorList>
    </citation>
    <scope>NUCLEOTIDE SEQUENCE [LARGE SCALE GENOMIC DNA]</scope>
    <source>
        <strain evidence="2">cv. TM-1</strain>
    </source>
</reference>
<keyword evidence="2" id="KW-1185">Reference proteome</keyword>
<evidence type="ECO:0000259" key="1">
    <source>
        <dbReference type="Pfam" id="PF25019"/>
    </source>
</evidence>
<dbReference type="PANTHER" id="PTHR47186">
    <property type="entry name" value="LEUCINE-RICH REPEAT-CONTAINING PROTEIN 57"/>
    <property type="match status" value="1"/>
</dbReference>
<dbReference type="PANTHER" id="PTHR47186:SF41">
    <property type="entry name" value="OS12G0131701 PROTEIN"/>
    <property type="match status" value="1"/>
</dbReference>
<proteinExistence type="predicted"/>
<evidence type="ECO:0000313" key="3">
    <source>
        <dbReference type="RefSeq" id="XP_040960409.1"/>
    </source>
</evidence>
<dbReference type="Gene3D" id="3.80.10.10">
    <property type="entry name" value="Ribonuclease Inhibitor"/>
    <property type="match status" value="2"/>
</dbReference>
<protein>
    <submittedName>
        <fullName evidence="3">Disease resistance RPP13-like protein 1</fullName>
    </submittedName>
</protein>
<dbReference type="InterPro" id="IPR056789">
    <property type="entry name" value="LRR_R13L1-DRL21"/>
</dbReference>
<dbReference type="InterPro" id="IPR032675">
    <property type="entry name" value="LRR_dom_sf"/>
</dbReference>
<organism evidence="2 3">
    <name type="scientific">Gossypium hirsutum</name>
    <name type="common">Upland cotton</name>
    <name type="synonym">Gossypium mexicanum</name>
    <dbReference type="NCBI Taxonomy" id="3635"/>
    <lineage>
        <taxon>Eukaryota</taxon>
        <taxon>Viridiplantae</taxon>
        <taxon>Streptophyta</taxon>
        <taxon>Embryophyta</taxon>
        <taxon>Tracheophyta</taxon>
        <taxon>Spermatophyta</taxon>
        <taxon>Magnoliopsida</taxon>
        <taxon>eudicotyledons</taxon>
        <taxon>Gunneridae</taxon>
        <taxon>Pentapetalae</taxon>
        <taxon>rosids</taxon>
        <taxon>malvids</taxon>
        <taxon>Malvales</taxon>
        <taxon>Malvaceae</taxon>
        <taxon>Malvoideae</taxon>
        <taxon>Gossypium</taxon>
    </lineage>
</organism>